<dbReference type="InterPro" id="IPR033889">
    <property type="entry name" value="LanC"/>
</dbReference>
<dbReference type="Proteomes" id="UP000275579">
    <property type="component" value="Chromosome"/>
</dbReference>
<evidence type="ECO:0000256" key="1">
    <source>
        <dbReference type="PIRSR" id="PIRSR607822-1"/>
    </source>
</evidence>
<dbReference type="CDD" id="cd04793">
    <property type="entry name" value="LanC"/>
    <property type="match status" value="1"/>
</dbReference>
<dbReference type="EMBL" id="CP029042">
    <property type="protein sequence ID" value="AZS72458.1"/>
    <property type="molecule type" value="Genomic_DNA"/>
</dbReference>
<accession>A0A3S9YC22</accession>
<organism evidence="2 3">
    <name type="scientific">Streptomyces lydicus</name>
    <dbReference type="NCBI Taxonomy" id="47763"/>
    <lineage>
        <taxon>Bacteria</taxon>
        <taxon>Bacillati</taxon>
        <taxon>Actinomycetota</taxon>
        <taxon>Actinomycetes</taxon>
        <taxon>Kitasatosporales</taxon>
        <taxon>Streptomycetaceae</taxon>
        <taxon>Streptomyces</taxon>
    </lineage>
</organism>
<evidence type="ECO:0000313" key="2">
    <source>
        <dbReference type="EMBL" id="AZS72458.1"/>
    </source>
</evidence>
<dbReference type="GO" id="GO:0031179">
    <property type="term" value="P:peptide modification"/>
    <property type="evidence" value="ECO:0007669"/>
    <property type="project" value="InterPro"/>
</dbReference>
<dbReference type="SMART" id="SM01260">
    <property type="entry name" value="LANC_like"/>
    <property type="match status" value="1"/>
</dbReference>
<dbReference type="Gene3D" id="1.50.10.20">
    <property type="match status" value="1"/>
</dbReference>
<dbReference type="RefSeq" id="WP_127151616.1">
    <property type="nucleotide sequence ID" value="NZ_CP029042.1"/>
</dbReference>
<feature type="binding site" evidence="1">
    <location>
        <position position="286"/>
    </location>
    <ligand>
        <name>Zn(2+)</name>
        <dbReference type="ChEBI" id="CHEBI:29105"/>
    </ligand>
</feature>
<dbReference type="SUPFAM" id="SSF158745">
    <property type="entry name" value="LanC-like"/>
    <property type="match status" value="1"/>
</dbReference>
<dbReference type="AlphaFoldDB" id="A0A3S9YC22"/>
<name>A0A3S9YC22_9ACTN</name>
<reference evidence="2 3" key="1">
    <citation type="submission" date="2018-04" db="EMBL/GenBank/DDBJ databases">
        <title>Complete genome sequences of Streptomyces lydicus strain WYEC and characterization of antagonistic properties of biological control agents.</title>
        <authorList>
            <person name="Mariita R.M."/>
            <person name="Sello J.K."/>
        </authorList>
    </citation>
    <scope>NUCLEOTIDE SEQUENCE [LARGE SCALE GENOMIC DNA]</scope>
    <source>
        <strain evidence="2 3">WYEC 108</strain>
    </source>
</reference>
<feature type="binding site" evidence="1">
    <location>
        <position position="285"/>
    </location>
    <ligand>
        <name>Zn(2+)</name>
        <dbReference type="ChEBI" id="CHEBI:29105"/>
    </ligand>
</feature>
<gene>
    <name evidence="2" type="ORF">DDE74_17120</name>
</gene>
<dbReference type="GO" id="GO:0046872">
    <property type="term" value="F:metal ion binding"/>
    <property type="evidence" value="ECO:0007669"/>
    <property type="project" value="UniProtKB-KW"/>
</dbReference>
<sequence>MTATTPLPRTQDLSEGSLGMALLHIERGDLAGARSSLAQAVAGGVSAGGNASLFHGAPALEFVLSCAGRVGRDVRDAVDRVVDARLAAARRRQASGALPHLAEFDLIRGLSGLGALLLTRGEASPRLEEVLAYLVSLSRPVCIEGRQVPGWWSAAGPADEEMSGGHGNNGVAHGIAGALAALSLAVRHGVQVPGQHEAIEVFARWLDTYGCRYWITRDQMSAPEPPEPGPARPSWCYGQFGIARTQQLAALALNDPARRVAAEDTVAHTLADPALLGRITDASLCHGWAGLLTVARAVADDSPVPDRFTPLIEDLNKRLAADLDRLTKPGFMEGRTGARLALDGTNTTGWARALLIT</sequence>
<evidence type="ECO:0000313" key="3">
    <source>
        <dbReference type="Proteomes" id="UP000275579"/>
    </source>
</evidence>
<dbReference type="Pfam" id="PF05147">
    <property type="entry name" value="LANC_like"/>
    <property type="match status" value="1"/>
</dbReference>
<protein>
    <submittedName>
        <fullName evidence="2">Lanthionine synthetase</fullName>
    </submittedName>
</protein>
<feature type="binding site" evidence="1">
    <location>
        <position position="236"/>
    </location>
    <ligand>
        <name>Zn(2+)</name>
        <dbReference type="ChEBI" id="CHEBI:29105"/>
    </ligand>
</feature>
<keyword evidence="1" id="KW-0862">Zinc</keyword>
<proteinExistence type="predicted"/>
<keyword evidence="1" id="KW-0479">Metal-binding</keyword>
<dbReference type="InterPro" id="IPR007822">
    <property type="entry name" value="LANC-like"/>
</dbReference>
<dbReference type="PRINTS" id="PR01955">
    <property type="entry name" value="LANCFRANKIA"/>
</dbReference>
<dbReference type="PRINTS" id="PR01950">
    <property type="entry name" value="LANCSUPER"/>
</dbReference>